<dbReference type="GO" id="GO:0048487">
    <property type="term" value="F:beta-tubulin binding"/>
    <property type="evidence" value="ECO:0007669"/>
    <property type="project" value="InterPro"/>
</dbReference>
<dbReference type="Pfam" id="PF02970">
    <property type="entry name" value="TBCA"/>
    <property type="match status" value="1"/>
</dbReference>
<keyword evidence="3" id="KW-0963">Cytoplasm</keyword>
<dbReference type="GO" id="GO:0005874">
    <property type="term" value="C:microtubule"/>
    <property type="evidence" value="ECO:0007669"/>
    <property type="project" value="UniProtKB-KW"/>
</dbReference>
<evidence type="ECO:0000313" key="6">
    <source>
        <dbReference type="Proteomes" id="UP000813824"/>
    </source>
</evidence>
<dbReference type="Proteomes" id="UP000813824">
    <property type="component" value="Unassembled WGS sequence"/>
</dbReference>
<dbReference type="SUPFAM" id="SSF46988">
    <property type="entry name" value="Tubulin chaperone cofactor A"/>
    <property type="match status" value="1"/>
</dbReference>
<comment type="subcellular location">
    <subcellularLocation>
        <location evidence="3">Cytoplasm</location>
        <location evidence="3">Cytoskeleton</location>
    </subcellularLocation>
</comment>
<evidence type="ECO:0000256" key="4">
    <source>
        <dbReference type="SAM" id="Coils"/>
    </source>
</evidence>
<gene>
    <name evidence="5" type="ORF">BXZ70DRAFT_946825</name>
</gene>
<dbReference type="EMBL" id="JAEVFJ010000025">
    <property type="protein sequence ID" value="KAH8094608.1"/>
    <property type="molecule type" value="Genomic_DNA"/>
</dbReference>
<feature type="coiled-coil region" evidence="4">
    <location>
        <begin position="18"/>
        <end position="106"/>
    </location>
</feature>
<sequence>MSDVEVLRRQLKIKSGVAKRLFKEHQSYEKEAEDQQIKLDKLIAEQGEEWYIKNARNMLEESKKLIKDTSDRFGNAVQDLRDTILVAKQKEELAEDEELLKAEEALETVSV</sequence>
<evidence type="ECO:0000313" key="5">
    <source>
        <dbReference type="EMBL" id="KAH8094608.1"/>
    </source>
</evidence>
<accession>A0A8K0XMS7</accession>
<dbReference type="Gene3D" id="1.20.58.90">
    <property type="match status" value="1"/>
</dbReference>
<dbReference type="GO" id="GO:0007023">
    <property type="term" value="P:post-chaperonin tubulin folding pathway"/>
    <property type="evidence" value="ECO:0007669"/>
    <property type="project" value="UniProtKB-UniRule"/>
</dbReference>
<dbReference type="OrthoDB" id="296187at2759"/>
<organism evidence="5 6">
    <name type="scientific">Cristinia sonorae</name>
    <dbReference type="NCBI Taxonomy" id="1940300"/>
    <lineage>
        <taxon>Eukaryota</taxon>
        <taxon>Fungi</taxon>
        <taxon>Dikarya</taxon>
        <taxon>Basidiomycota</taxon>
        <taxon>Agaricomycotina</taxon>
        <taxon>Agaricomycetes</taxon>
        <taxon>Agaricomycetidae</taxon>
        <taxon>Agaricales</taxon>
        <taxon>Pleurotineae</taxon>
        <taxon>Stephanosporaceae</taxon>
        <taxon>Cristinia</taxon>
    </lineage>
</organism>
<keyword evidence="3" id="KW-0493">Microtubule</keyword>
<keyword evidence="2 3" id="KW-0143">Chaperone</keyword>
<name>A0A8K0XMS7_9AGAR</name>
<keyword evidence="6" id="KW-1185">Reference proteome</keyword>
<dbReference type="PANTHER" id="PTHR21500">
    <property type="entry name" value="TUBULIN-SPECIFIC CHAPERONE A"/>
    <property type="match status" value="1"/>
</dbReference>
<comment type="caution">
    <text evidence="5">The sequence shown here is derived from an EMBL/GenBank/DDBJ whole genome shotgun (WGS) entry which is preliminary data.</text>
</comment>
<proteinExistence type="inferred from homology"/>
<dbReference type="PANTHER" id="PTHR21500:SF0">
    <property type="entry name" value="TUBULIN-SPECIFIC CHAPERONE A"/>
    <property type="match status" value="1"/>
</dbReference>
<keyword evidence="3" id="KW-0206">Cytoskeleton</keyword>
<comment type="subunit">
    <text evidence="3">Supercomplex made of cofactors A to E. Cofactors A and D function by capturing and stabilizing tubulin in a quasi-native conformation. Cofactor E binds to the cofactor D-tubulin complex; interaction with cofactor C then causes the release of tubulin polypeptides that are committed to the native state.</text>
</comment>
<dbReference type="GO" id="GO:0007021">
    <property type="term" value="P:tubulin complex assembly"/>
    <property type="evidence" value="ECO:0007669"/>
    <property type="project" value="UniProtKB-UniRule"/>
</dbReference>
<dbReference type="InterPro" id="IPR004226">
    <property type="entry name" value="TBCA"/>
</dbReference>
<comment type="similarity">
    <text evidence="1 3">Belongs to the TBCA family.</text>
</comment>
<evidence type="ECO:0000256" key="3">
    <source>
        <dbReference type="RuleBase" id="RU364030"/>
    </source>
</evidence>
<dbReference type="InterPro" id="IPR036126">
    <property type="entry name" value="TBCA_sf"/>
</dbReference>
<dbReference type="GO" id="GO:0005829">
    <property type="term" value="C:cytosol"/>
    <property type="evidence" value="ECO:0007669"/>
    <property type="project" value="TreeGrafter"/>
</dbReference>
<reference evidence="5" key="1">
    <citation type="journal article" date="2021" name="New Phytol.">
        <title>Evolutionary innovations through gain and loss of genes in the ectomycorrhizal Boletales.</title>
        <authorList>
            <person name="Wu G."/>
            <person name="Miyauchi S."/>
            <person name="Morin E."/>
            <person name="Kuo A."/>
            <person name="Drula E."/>
            <person name="Varga T."/>
            <person name="Kohler A."/>
            <person name="Feng B."/>
            <person name="Cao Y."/>
            <person name="Lipzen A."/>
            <person name="Daum C."/>
            <person name="Hundley H."/>
            <person name="Pangilinan J."/>
            <person name="Johnson J."/>
            <person name="Barry K."/>
            <person name="LaButti K."/>
            <person name="Ng V."/>
            <person name="Ahrendt S."/>
            <person name="Min B."/>
            <person name="Choi I.G."/>
            <person name="Park H."/>
            <person name="Plett J.M."/>
            <person name="Magnuson J."/>
            <person name="Spatafora J.W."/>
            <person name="Nagy L.G."/>
            <person name="Henrissat B."/>
            <person name="Grigoriev I.V."/>
            <person name="Yang Z.L."/>
            <person name="Xu J."/>
            <person name="Martin F.M."/>
        </authorList>
    </citation>
    <scope>NUCLEOTIDE SEQUENCE</scope>
    <source>
        <strain evidence="5">KKN 215</strain>
    </source>
</reference>
<evidence type="ECO:0000256" key="2">
    <source>
        <dbReference type="ARBA" id="ARBA00023186"/>
    </source>
</evidence>
<keyword evidence="4" id="KW-0175">Coiled coil</keyword>
<evidence type="ECO:0000256" key="1">
    <source>
        <dbReference type="ARBA" id="ARBA00006806"/>
    </source>
</evidence>
<protein>
    <recommendedName>
        <fullName evidence="3">Tubulin-specific chaperone A</fullName>
    </recommendedName>
</protein>
<dbReference type="AlphaFoldDB" id="A0A8K0XMS7"/>